<keyword evidence="3" id="KW-1185">Reference proteome</keyword>
<evidence type="ECO:0000259" key="1">
    <source>
        <dbReference type="PROSITE" id="PS51819"/>
    </source>
</evidence>
<organism evidence="2 3">
    <name type="scientific">Wandonia haliotis</name>
    <dbReference type="NCBI Taxonomy" id="574963"/>
    <lineage>
        <taxon>Bacteria</taxon>
        <taxon>Pseudomonadati</taxon>
        <taxon>Bacteroidota</taxon>
        <taxon>Flavobacteriia</taxon>
        <taxon>Flavobacteriales</taxon>
        <taxon>Crocinitomicaceae</taxon>
        <taxon>Wandonia</taxon>
    </lineage>
</organism>
<evidence type="ECO:0000313" key="3">
    <source>
        <dbReference type="Proteomes" id="UP001501126"/>
    </source>
</evidence>
<dbReference type="Proteomes" id="UP001501126">
    <property type="component" value="Unassembled WGS sequence"/>
</dbReference>
<dbReference type="Pfam" id="PF00903">
    <property type="entry name" value="Glyoxalase"/>
    <property type="match status" value="1"/>
</dbReference>
<dbReference type="InterPro" id="IPR052164">
    <property type="entry name" value="Anthracycline_SecMetBiosynth"/>
</dbReference>
<dbReference type="InterPro" id="IPR037523">
    <property type="entry name" value="VOC_core"/>
</dbReference>
<evidence type="ECO:0000313" key="2">
    <source>
        <dbReference type="EMBL" id="GAA0875877.1"/>
    </source>
</evidence>
<dbReference type="Gene3D" id="3.10.180.10">
    <property type="entry name" value="2,3-Dihydroxybiphenyl 1,2-Dioxygenase, domain 1"/>
    <property type="match status" value="1"/>
</dbReference>
<protein>
    <recommendedName>
        <fullName evidence="1">VOC domain-containing protein</fullName>
    </recommendedName>
</protein>
<dbReference type="SUPFAM" id="SSF54593">
    <property type="entry name" value="Glyoxalase/Bleomycin resistance protein/Dihydroxybiphenyl dioxygenase"/>
    <property type="match status" value="1"/>
</dbReference>
<name>A0ABP3Y4J3_9FLAO</name>
<feature type="domain" description="VOC" evidence="1">
    <location>
        <begin position="47"/>
        <end position="164"/>
    </location>
</feature>
<dbReference type="PROSITE" id="PS51819">
    <property type="entry name" value="VOC"/>
    <property type="match status" value="1"/>
</dbReference>
<accession>A0ABP3Y4J3</accession>
<proteinExistence type="predicted"/>
<dbReference type="CDD" id="cd07247">
    <property type="entry name" value="SgaA_N_like"/>
    <property type="match status" value="1"/>
</dbReference>
<reference evidence="3" key="1">
    <citation type="journal article" date="2019" name="Int. J. Syst. Evol. Microbiol.">
        <title>The Global Catalogue of Microorganisms (GCM) 10K type strain sequencing project: providing services to taxonomists for standard genome sequencing and annotation.</title>
        <authorList>
            <consortium name="The Broad Institute Genomics Platform"/>
            <consortium name="The Broad Institute Genome Sequencing Center for Infectious Disease"/>
            <person name="Wu L."/>
            <person name="Ma J."/>
        </authorList>
    </citation>
    <scope>NUCLEOTIDE SEQUENCE [LARGE SCALE GENOMIC DNA]</scope>
    <source>
        <strain evidence="3">JCM 16083</strain>
    </source>
</reference>
<sequence>MLIKRIIQVVIVSGMCLVACNNPEKINSEAATKDLLTNSKVKKMNSYVSMFEIPATDISRAIHFYQGVLDLKIEKMDVEGMQMGILPYEEQVVTGILIQSDGYKPSAEGVTMYLNAGEDLQVVLDRVVENGGQIIVPKTAHADDSGYFAIFLDSEGNRMGLNSPN</sequence>
<dbReference type="InterPro" id="IPR029068">
    <property type="entry name" value="Glyas_Bleomycin-R_OHBP_Dase"/>
</dbReference>
<dbReference type="PANTHER" id="PTHR33993">
    <property type="entry name" value="GLYOXALASE-RELATED"/>
    <property type="match status" value="1"/>
</dbReference>
<dbReference type="PANTHER" id="PTHR33993:SF2">
    <property type="entry name" value="VOC DOMAIN-CONTAINING PROTEIN"/>
    <property type="match status" value="1"/>
</dbReference>
<comment type="caution">
    <text evidence="2">The sequence shown here is derived from an EMBL/GenBank/DDBJ whole genome shotgun (WGS) entry which is preliminary data.</text>
</comment>
<dbReference type="EMBL" id="BAAAFH010000011">
    <property type="protein sequence ID" value="GAA0875877.1"/>
    <property type="molecule type" value="Genomic_DNA"/>
</dbReference>
<gene>
    <name evidence="2" type="ORF">GCM10009118_22860</name>
</gene>
<dbReference type="InterPro" id="IPR004360">
    <property type="entry name" value="Glyas_Fos-R_dOase_dom"/>
</dbReference>